<feature type="compositionally biased region" description="Polar residues" evidence="1">
    <location>
        <begin position="250"/>
        <end position="262"/>
    </location>
</feature>
<dbReference type="AlphaFoldDB" id="A0A2T7PPJ9"/>
<dbReference type="Proteomes" id="UP000245119">
    <property type="component" value="Linkage Group LG2"/>
</dbReference>
<sequence>MNGLGGLEGGANGGNGGQNGVGGLLGGLGGPAAAAALLNARALNIPANAAALNIQGNAGVLPIQGNALQGAPLPNQVGFPPNQVANLPNQVGFPPNQVANLPNQFGFLPNQAGNLPNQFGIQPNQFGFLPNQAGNLPNQFGVQPNQLGGLGQVLPGLGLAANPFNLGGANVNQIQVAGAAGRAKGLAANQDQSVQLDSSGLNSKGGAPAGQTAVDQGQKIVINQENDVPPASGPPAVQPRLASGVDNQPAGANNQLTGTDNQSAPVGGPFLIPSFPAVQVLATRPATASGLVLTQPTRVEASGRAQAPEIGQVQAQGDAQAGATVSGQARALAGTEVVAGGTPLITADPTRSQDVTLPPQLVRPVVQRVTTPFWWLEGGHATLPPLNSADSPWFVPDDSLPWVPVELPNSQTN</sequence>
<protein>
    <submittedName>
        <fullName evidence="2">Uncharacterized protein</fullName>
    </submittedName>
</protein>
<evidence type="ECO:0000256" key="1">
    <source>
        <dbReference type="SAM" id="MobiDB-lite"/>
    </source>
</evidence>
<reference evidence="2 3" key="1">
    <citation type="submission" date="2018-04" db="EMBL/GenBank/DDBJ databases">
        <title>The genome of golden apple snail Pomacea canaliculata provides insight into stress tolerance and invasive adaptation.</title>
        <authorList>
            <person name="Liu C."/>
            <person name="Liu B."/>
            <person name="Ren Y."/>
            <person name="Zhang Y."/>
            <person name="Wang H."/>
            <person name="Li S."/>
            <person name="Jiang F."/>
            <person name="Yin L."/>
            <person name="Zhang G."/>
            <person name="Qian W."/>
            <person name="Fan W."/>
        </authorList>
    </citation>
    <scope>NUCLEOTIDE SEQUENCE [LARGE SCALE GENOMIC DNA]</scope>
    <source>
        <strain evidence="2">SZHN2017</strain>
        <tissue evidence="2">Muscle</tissue>
    </source>
</reference>
<evidence type="ECO:0000313" key="3">
    <source>
        <dbReference type="Proteomes" id="UP000245119"/>
    </source>
</evidence>
<comment type="caution">
    <text evidence="2">The sequence shown here is derived from an EMBL/GenBank/DDBJ whole genome shotgun (WGS) entry which is preliminary data.</text>
</comment>
<name>A0A2T7PPJ9_POMCA</name>
<proteinExistence type="predicted"/>
<dbReference type="OrthoDB" id="6209631at2759"/>
<dbReference type="EMBL" id="PZQS01000002">
    <property type="protein sequence ID" value="PVD35353.1"/>
    <property type="molecule type" value="Genomic_DNA"/>
</dbReference>
<accession>A0A2T7PPJ9</accession>
<gene>
    <name evidence="2" type="ORF">C0Q70_02313</name>
</gene>
<feature type="region of interest" description="Disordered" evidence="1">
    <location>
        <begin position="225"/>
        <end position="262"/>
    </location>
</feature>
<organism evidence="2 3">
    <name type="scientific">Pomacea canaliculata</name>
    <name type="common">Golden apple snail</name>
    <dbReference type="NCBI Taxonomy" id="400727"/>
    <lineage>
        <taxon>Eukaryota</taxon>
        <taxon>Metazoa</taxon>
        <taxon>Spiralia</taxon>
        <taxon>Lophotrochozoa</taxon>
        <taxon>Mollusca</taxon>
        <taxon>Gastropoda</taxon>
        <taxon>Caenogastropoda</taxon>
        <taxon>Architaenioglossa</taxon>
        <taxon>Ampullarioidea</taxon>
        <taxon>Ampullariidae</taxon>
        <taxon>Pomacea</taxon>
    </lineage>
</organism>
<evidence type="ECO:0000313" key="2">
    <source>
        <dbReference type="EMBL" id="PVD35353.1"/>
    </source>
</evidence>
<keyword evidence="3" id="KW-1185">Reference proteome</keyword>